<dbReference type="GO" id="GO:0017004">
    <property type="term" value="P:cytochrome complex assembly"/>
    <property type="evidence" value="ECO:0007669"/>
    <property type="project" value="UniProtKB-KW"/>
</dbReference>
<dbReference type="PROSITE" id="PS51352">
    <property type="entry name" value="THIOREDOXIN_2"/>
    <property type="match status" value="1"/>
</dbReference>
<dbReference type="Pfam" id="PF00578">
    <property type="entry name" value="AhpC-TSA"/>
    <property type="match status" value="1"/>
</dbReference>
<sequence>MKLKKIVIVAVLLITLFIVGGCRKTVEEPIDEQAGKANDYLLQEAIEGDLEEIDDETEENESRLGVHIGNKAPSFKMQDYLGSEVELEDYKGKPVIFTFWVSWSDMAIDQLKVLENVSLLLGEDAAFIGVHVAPFDTLTEDEAVELIKNNKYNINIVIDNEGKVQQEYYVGIYPTTYIIDPEGRIVKSYTTLVEEDQILEDLEYILSQFLP</sequence>
<keyword evidence="8" id="KW-1185">Reference proteome</keyword>
<dbReference type="GO" id="GO:0016491">
    <property type="term" value="F:oxidoreductase activity"/>
    <property type="evidence" value="ECO:0007669"/>
    <property type="project" value="InterPro"/>
</dbReference>
<keyword evidence="4" id="KW-1015">Disulfide bond</keyword>
<proteinExistence type="predicted"/>
<dbReference type="OrthoDB" id="9809733at2"/>
<keyword evidence="2" id="KW-0201">Cytochrome c-type biogenesis</keyword>
<dbReference type="PANTHER" id="PTHR42852:SF6">
    <property type="entry name" value="THIOL:DISULFIDE INTERCHANGE PROTEIN DSBE"/>
    <property type="match status" value="1"/>
</dbReference>
<dbReference type="STRING" id="1120976.SAMN03080606_00234"/>
<dbReference type="SUPFAM" id="SSF52833">
    <property type="entry name" value="Thioredoxin-like"/>
    <property type="match status" value="1"/>
</dbReference>
<keyword evidence="3" id="KW-0812">Transmembrane</keyword>
<evidence type="ECO:0000256" key="3">
    <source>
        <dbReference type="ARBA" id="ARBA00022968"/>
    </source>
</evidence>
<evidence type="ECO:0000259" key="6">
    <source>
        <dbReference type="PROSITE" id="PS51352"/>
    </source>
</evidence>
<comment type="subcellular location">
    <subcellularLocation>
        <location evidence="1">Cell envelope</location>
    </subcellularLocation>
</comment>
<evidence type="ECO:0000256" key="1">
    <source>
        <dbReference type="ARBA" id="ARBA00004196"/>
    </source>
</evidence>
<protein>
    <submittedName>
        <fullName evidence="7">Peroxiredoxin</fullName>
    </submittedName>
</protein>
<accession>A0A1G5APE6</accession>
<gene>
    <name evidence="7" type="ORF">SAMN03080606_00234</name>
</gene>
<evidence type="ECO:0000313" key="8">
    <source>
        <dbReference type="Proteomes" id="UP000198636"/>
    </source>
</evidence>
<dbReference type="InterPro" id="IPR000866">
    <property type="entry name" value="AhpC/TSA"/>
</dbReference>
<dbReference type="InterPro" id="IPR013766">
    <property type="entry name" value="Thioredoxin_domain"/>
</dbReference>
<reference evidence="7 8" key="1">
    <citation type="submission" date="2016-10" db="EMBL/GenBank/DDBJ databases">
        <authorList>
            <person name="de Groot N.N."/>
        </authorList>
    </citation>
    <scope>NUCLEOTIDE SEQUENCE [LARGE SCALE GENOMIC DNA]</scope>
    <source>
        <strain evidence="7 8">DSM 18978</strain>
    </source>
</reference>
<evidence type="ECO:0000256" key="4">
    <source>
        <dbReference type="ARBA" id="ARBA00023157"/>
    </source>
</evidence>
<feature type="domain" description="Thioredoxin" evidence="6">
    <location>
        <begin position="66"/>
        <end position="207"/>
    </location>
</feature>
<keyword evidence="3" id="KW-0735">Signal-anchor</keyword>
<dbReference type="Proteomes" id="UP000198636">
    <property type="component" value="Unassembled WGS sequence"/>
</dbReference>
<dbReference type="PROSITE" id="PS51257">
    <property type="entry name" value="PROKAR_LIPOPROTEIN"/>
    <property type="match status" value="1"/>
</dbReference>
<dbReference type="GO" id="GO:0016209">
    <property type="term" value="F:antioxidant activity"/>
    <property type="evidence" value="ECO:0007669"/>
    <property type="project" value="InterPro"/>
</dbReference>
<dbReference type="AlphaFoldDB" id="A0A1G5APE6"/>
<keyword evidence="5" id="KW-0676">Redox-active center</keyword>
<dbReference type="PANTHER" id="PTHR42852">
    <property type="entry name" value="THIOL:DISULFIDE INTERCHANGE PROTEIN DSBE"/>
    <property type="match status" value="1"/>
</dbReference>
<evidence type="ECO:0000313" key="7">
    <source>
        <dbReference type="EMBL" id="SCX79737.1"/>
    </source>
</evidence>
<evidence type="ECO:0000256" key="5">
    <source>
        <dbReference type="ARBA" id="ARBA00023284"/>
    </source>
</evidence>
<dbReference type="Gene3D" id="3.40.30.10">
    <property type="entry name" value="Glutaredoxin"/>
    <property type="match status" value="1"/>
</dbReference>
<organism evidence="7 8">
    <name type="scientific">Alkaliphilus peptidifermentans DSM 18978</name>
    <dbReference type="NCBI Taxonomy" id="1120976"/>
    <lineage>
        <taxon>Bacteria</taxon>
        <taxon>Bacillati</taxon>
        <taxon>Bacillota</taxon>
        <taxon>Clostridia</taxon>
        <taxon>Peptostreptococcales</taxon>
        <taxon>Natronincolaceae</taxon>
        <taxon>Alkaliphilus</taxon>
    </lineage>
</organism>
<dbReference type="RefSeq" id="WP_091538994.1">
    <property type="nucleotide sequence ID" value="NZ_FMUS01000001.1"/>
</dbReference>
<dbReference type="EMBL" id="FMUS01000001">
    <property type="protein sequence ID" value="SCX79737.1"/>
    <property type="molecule type" value="Genomic_DNA"/>
</dbReference>
<dbReference type="CDD" id="cd02966">
    <property type="entry name" value="TlpA_like_family"/>
    <property type="match status" value="1"/>
</dbReference>
<dbReference type="InterPro" id="IPR036249">
    <property type="entry name" value="Thioredoxin-like_sf"/>
</dbReference>
<dbReference type="InterPro" id="IPR050553">
    <property type="entry name" value="Thioredoxin_ResA/DsbE_sf"/>
</dbReference>
<evidence type="ECO:0000256" key="2">
    <source>
        <dbReference type="ARBA" id="ARBA00022748"/>
    </source>
</evidence>
<dbReference type="GO" id="GO:0030313">
    <property type="term" value="C:cell envelope"/>
    <property type="evidence" value="ECO:0007669"/>
    <property type="project" value="UniProtKB-SubCell"/>
</dbReference>
<name>A0A1G5APE6_9FIRM</name>